<comment type="caution">
    <text evidence="14">The sequence shown here is derived from an EMBL/GenBank/DDBJ whole genome shotgun (WGS) entry which is preliminary data.</text>
</comment>
<evidence type="ECO:0000256" key="10">
    <source>
        <dbReference type="ARBA" id="ARBA00023049"/>
    </source>
</evidence>
<gene>
    <name evidence="14" type="ORF">IAA64_07810</name>
</gene>
<evidence type="ECO:0000256" key="12">
    <source>
        <dbReference type="SAM" id="Phobius"/>
    </source>
</evidence>
<evidence type="ECO:0000256" key="11">
    <source>
        <dbReference type="ARBA" id="ARBA00023136"/>
    </source>
</evidence>
<keyword evidence="4" id="KW-0645">Protease</keyword>
<reference evidence="14" key="2">
    <citation type="journal article" date="2021" name="PeerJ">
        <title>Extensive microbial diversity within the chicken gut microbiome revealed by metagenomics and culture.</title>
        <authorList>
            <person name="Gilroy R."/>
            <person name="Ravi A."/>
            <person name="Getino M."/>
            <person name="Pursley I."/>
            <person name="Horton D.L."/>
            <person name="Alikhan N.F."/>
            <person name="Baker D."/>
            <person name="Gharbi K."/>
            <person name="Hall N."/>
            <person name="Watson M."/>
            <person name="Adriaenssens E.M."/>
            <person name="Foster-Nyarko E."/>
            <person name="Jarju S."/>
            <person name="Secka A."/>
            <person name="Antonio M."/>
            <person name="Oren A."/>
            <person name="Chaudhuri R.R."/>
            <person name="La Ragione R."/>
            <person name="Hildebrand F."/>
            <person name="Pallen M.J."/>
        </authorList>
    </citation>
    <scope>NUCLEOTIDE SEQUENCE</scope>
    <source>
        <strain evidence="14">CHK183-6373</strain>
    </source>
</reference>
<evidence type="ECO:0000256" key="6">
    <source>
        <dbReference type="ARBA" id="ARBA00022723"/>
    </source>
</evidence>
<dbReference type="Pfam" id="PF02163">
    <property type="entry name" value="Peptidase_M50"/>
    <property type="match status" value="1"/>
</dbReference>
<evidence type="ECO:0000256" key="5">
    <source>
        <dbReference type="ARBA" id="ARBA00022692"/>
    </source>
</evidence>
<dbReference type="GO" id="GO:0046872">
    <property type="term" value="F:metal ion binding"/>
    <property type="evidence" value="ECO:0007669"/>
    <property type="project" value="UniProtKB-KW"/>
</dbReference>
<feature type="domain" description="Peptidase M50" evidence="13">
    <location>
        <begin position="32"/>
        <end position="104"/>
    </location>
</feature>
<keyword evidence="7" id="KW-0378">Hydrolase</keyword>
<name>A0A9D1P761_9FIRM</name>
<evidence type="ECO:0000256" key="1">
    <source>
        <dbReference type="ARBA" id="ARBA00001947"/>
    </source>
</evidence>
<dbReference type="PANTHER" id="PTHR39188">
    <property type="entry name" value="MEMBRANE-ASSOCIATED ZINC METALLOPROTEASE M50B"/>
    <property type="match status" value="1"/>
</dbReference>
<evidence type="ECO:0000256" key="4">
    <source>
        <dbReference type="ARBA" id="ARBA00022670"/>
    </source>
</evidence>
<organism evidence="14 15">
    <name type="scientific">Candidatus Ornithocaccomicrobium faecavium</name>
    <dbReference type="NCBI Taxonomy" id="2840890"/>
    <lineage>
        <taxon>Bacteria</taxon>
        <taxon>Bacillati</taxon>
        <taxon>Bacillota</taxon>
        <taxon>Clostridia</taxon>
        <taxon>Candidatus Ornithocaccomicrobium</taxon>
    </lineage>
</organism>
<keyword evidence="5 12" id="KW-0812">Transmembrane</keyword>
<evidence type="ECO:0000256" key="7">
    <source>
        <dbReference type="ARBA" id="ARBA00022801"/>
    </source>
</evidence>
<evidence type="ECO:0000313" key="14">
    <source>
        <dbReference type="EMBL" id="HIV27858.1"/>
    </source>
</evidence>
<keyword evidence="11 12" id="KW-0472">Membrane</keyword>
<sequence length="299" mass="32227">MKWQAHGIAFQVHPALVLMGAVALWLGEGETLIAFAPALLLHEAAHLAAAHILGIRVESIELMPFGAAVRMENLWRIRAGQLAAVALAGPAMNLAILLSCAALAWARVLPDAWAVLCIKANASILLFNLLPALPLDGGRALFGALNRPRAGVWAGRALACALCVLCVAGIVWQRRVNLTFLFCAAYLFASGEKELAQAQSAPLMSLYSRWGELCRKDALPVRAIAVPADILAVQALGQLRARRVHLLCVFDAHMRLLGTLDEAALRRWLEGDGQATAASALRRERAARDGEFFSPLRTQ</sequence>
<keyword evidence="10" id="KW-0482">Metalloprotease</keyword>
<proteinExistence type="inferred from homology"/>
<keyword evidence="9 12" id="KW-1133">Transmembrane helix</keyword>
<feature type="transmembrane region" description="Helical" evidence="12">
    <location>
        <begin position="82"/>
        <end position="106"/>
    </location>
</feature>
<keyword evidence="6" id="KW-0479">Metal-binding</keyword>
<accession>A0A9D1P761</accession>
<evidence type="ECO:0000259" key="13">
    <source>
        <dbReference type="Pfam" id="PF02163"/>
    </source>
</evidence>
<dbReference type="GO" id="GO:0008237">
    <property type="term" value="F:metallopeptidase activity"/>
    <property type="evidence" value="ECO:0007669"/>
    <property type="project" value="UniProtKB-KW"/>
</dbReference>
<dbReference type="PANTHER" id="PTHR39188:SF3">
    <property type="entry name" value="STAGE IV SPORULATION PROTEIN FB"/>
    <property type="match status" value="1"/>
</dbReference>
<dbReference type="GO" id="GO:0016020">
    <property type="term" value="C:membrane"/>
    <property type="evidence" value="ECO:0007669"/>
    <property type="project" value="UniProtKB-SubCell"/>
</dbReference>
<protein>
    <recommendedName>
        <fullName evidence="13">Peptidase M50 domain-containing protein</fullName>
    </recommendedName>
</protein>
<dbReference type="GO" id="GO:0006508">
    <property type="term" value="P:proteolysis"/>
    <property type="evidence" value="ECO:0007669"/>
    <property type="project" value="UniProtKB-KW"/>
</dbReference>
<dbReference type="Proteomes" id="UP000886884">
    <property type="component" value="Unassembled WGS sequence"/>
</dbReference>
<comment type="similarity">
    <text evidence="3">Belongs to the peptidase M50B family.</text>
</comment>
<dbReference type="InterPro" id="IPR008915">
    <property type="entry name" value="Peptidase_M50"/>
</dbReference>
<evidence type="ECO:0000256" key="8">
    <source>
        <dbReference type="ARBA" id="ARBA00022833"/>
    </source>
</evidence>
<feature type="transmembrane region" description="Helical" evidence="12">
    <location>
        <begin position="112"/>
        <end position="133"/>
    </location>
</feature>
<comment type="cofactor">
    <cofactor evidence="1">
        <name>Zn(2+)</name>
        <dbReference type="ChEBI" id="CHEBI:29105"/>
    </cofactor>
</comment>
<reference evidence="14" key="1">
    <citation type="submission" date="2020-10" db="EMBL/GenBank/DDBJ databases">
        <authorList>
            <person name="Gilroy R."/>
        </authorList>
    </citation>
    <scope>NUCLEOTIDE SEQUENCE</scope>
    <source>
        <strain evidence="14">CHK183-6373</strain>
    </source>
</reference>
<evidence type="ECO:0000256" key="3">
    <source>
        <dbReference type="ARBA" id="ARBA00007931"/>
    </source>
</evidence>
<evidence type="ECO:0000256" key="9">
    <source>
        <dbReference type="ARBA" id="ARBA00022989"/>
    </source>
</evidence>
<evidence type="ECO:0000313" key="15">
    <source>
        <dbReference type="Proteomes" id="UP000886884"/>
    </source>
</evidence>
<dbReference type="AlphaFoldDB" id="A0A9D1P761"/>
<feature type="transmembrane region" description="Helical" evidence="12">
    <location>
        <begin position="7"/>
        <end position="26"/>
    </location>
</feature>
<keyword evidence="8" id="KW-0862">Zinc</keyword>
<dbReference type="EMBL" id="DVOT01000137">
    <property type="protein sequence ID" value="HIV27858.1"/>
    <property type="molecule type" value="Genomic_DNA"/>
</dbReference>
<feature type="transmembrane region" description="Helical" evidence="12">
    <location>
        <begin position="153"/>
        <end position="172"/>
    </location>
</feature>
<evidence type="ECO:0000256" key="2">
    <source>
        <dbReference type="ARBA" id="ARBA00004141"/>
    </source>
</evidence>
<comment type="subcellular location">
    <subcellularLocation>
        <location evidence="2">Membrane</location>
        <topology evidence="2">Multi-pass membrane protein</topology>
    </subcellularLocation>
</comment>